<reference evidence="7 8" key="2">
    <citation type="submission" date="2015-03" db="EMBL/GenBank/DDBJ databases">
        <authorList>
            <person name="Chan K.-G."/>
        </authorList>
    </citation>
    <scope>NUCLEOTIDE SEQUENCE [LARGE SCALE GENOMIC DNA]</scope>
    <source>
        <strain evidence="7 8">RB-25</strain>
    </source>
</reference>
<dbReference type="AlphaFoldDB" id="W0LG73"/>
<dbReference type="RefSeq" id="WP_024914340.1">
    <property type="nucleotide sequence ID" value="NZ_CP007044.2"/>
</dbReference>
<evidence type="ECO:0000259" key="6">
    <source>
        <dbReference type="Pfam" id="PF00419"/>
    </source>
</evidence>
<keyword evidence="3 5" id="KW-0732">Signal</keyword>
<name>W0LG73_9GAMM</name>
<keyword evidence="8" id="KW-1185">Reference proteome</keyword>
<dbReference type="GO" id="GO:0043709">
    <property type="term" value="P:cell adhesion involved in single-species biofilm formation"/>
    <property type="evidence" value="ECO:0007669"/>
    <property type="project" value="TreeGrafter"/>
</dbReference>
<evidence type="ECO:0000256" key="1">
    <source>
        <dbReference type="ARBA" id="ARBA00004561"/>
    </source>
</evidence>
<dbReference type="KEGG" id="sfo:Z042_10610"/>
<dbReference type="SUPFAM" id="SSF49401">
    <property type="entry name" value="Bacterial adhesins"/>
    <property type="match status" value="1"/>
</dbReference>
<evidence type="ECO:0000256" key="4">
    <source>
        <dbReference type="ARBA" id="ARBA00023263"/>
    </source>
</evidence>
<dbReference type="PANTHER" id="PTHR33420">
    <property type="entry name" value="FIMBRIAL SUBUNIT ELFA-RELATED"/>
    <property type="match status" value="1"/>
</dbReference>
<comment type="subcellular location">
    <subcellularLocation>
        <location evidence="1">Fimbrium</location>
    </subcellularLocation>
</comment>
<dbReference type="GO" id="GO:0009289">
    <property type="term" value="C:pilus"/>
    <property type="evidence" value="ECO:0007669"/>
    <property type="project" value="UniProtKB-SubCell"/>
</dbReference>
<comment type="similarity">
    <text evidence="2">Belongs to the fimbrial protein family.</text>
</comment>
<accession>W0LG73</accession>
<proteinExistence type="inferred from homology"/>
<dbReference type="eggNOG" id="COG3539">
    <property type="taxonomic scope" value="Bacteria"/>
</dbReference>
<dbReference type="Proteomes" id="UP000019030">
    <property type="component" value="Chromosome"/>
</dbReference>
<dbReference type="InterPro" id="IPR008966">
    <property type="entry name" value="Adhesion_dom_sf"/>
</dbReference>
<keyword evidence="4" id="KW-0281">Fimbrium</keyword>
<dbReference type="STRING" id="1441930.Z042_10610"/>
<sequence length="178" mass="19132">MKKNIYSTLLFSVIGVSFNALAADGEIIVTSDFFVATCNLHTDSKNMSVPLNNIQLSKLKTAGDTSESVAFNLKFTDCAVGTFAYLIFEGTAAGNDNKVFALDDNGQNFNASSVGLEINDWQGKAITVGGSDFNRLTTGLALVGKETIFPFSARYKALDNNVKPGLANVTVQYSVTYR</sequence>
<organism evidence="7 8">
    <name type="scientific">Chania multitudinisentens RB-25</name>
    <dbReference type="NCBI Taxonomy" id="1441930"/>
    <lineage>
        <taxon>Bacteria</taxon>
        <taxon>Pseudomonadati</taxon>
        <taxon>Pseudomonadota</taxon>
        <taxon>Gammaproteobacteria</taxon>
        <taxon>Enterobacterales</taxon>
        <taxon>Yersiniaceae</taxon>
        <taxon>Chania</taxon>
    </lineage>
</organism>
<feature type="domain" description="Fimbrial-type adhesion" evidence="6">
    <location>
        <begin position="36"/>
        <end position="177"/>
    </location>
</feature>
<evidence type="ECO:0000256" key="5">
    <source>
        <dbReference type="SAM" id="SignalP"/>
    </source>
</evidence>
<evidence type="ECO:0000256" key="2">
    <source>
        <dbReference type="ARBA" id="ARBA00006671"/>
    </source>
</evidence>
<protein>
    <recommendedName>
        <fullName evidence="6">Fimbrial-type adhesion domain-containing protein</fullName>
    </recommendedName>
</protein>
<evidence type="ECO:0000256" key="3">
    <source>
        <dbReference type="ARBA" id="ARBA00022729"/>
    </source>
</evidence>
<dbReference type="InterPro" id="IPR000259">
    <property type="entry name" value="Adhesion_dom_fimbrial"/>
</dbReference>
<dbReference type="EMBL" id="CP007044">
    <property type="protein sequence ID" value="AHG22746.1"/>
    <property type="molecule type" value="Genomic_DNA"/>
</dbReference>
<reference evidence="7 8" key="1">
    <citation type="submission" date="2014-01" db="EMBL/GenBank/DDBJ databases">
        <title>Isolation of Serratia multitudinisentens RB-25 from Ex-Landfill site.</title>
        <authorList>
            <person name="Robson E.H.J."/>
        </authorList>
    </citation>
    <scope>NUCLEOTIDE SEQUENCE [LARGE SCALE GENOMIC DNA]</scope>
    <source>
        <strain evidence="7 8">RB-25</strain>
    </source>
</reference>
<dbReference type="OrthoDB" id="6896277at2"/>
<feature type="chain" id="PRO_5004792059" description="Fimbrial-type adhesion domain-containing protein" evidence="5">
    <location>
        <begin position="23"/>
        <end position="178"/>
    </location>
</feature>
<gene>
    <name evidence="7" type="ORF">Z042_10610</name>
</gene>
<dbReference type="Pfam" id="PF00419">
    <property type="entry name" value="Fimbrial"/>
    <property type="match status" value="1"/>
</dbReference>
<evidence type="ECO:0000313" key="8">
    <source>
        <dbReference type="Proteomes" id="UP000019030"/>
    </source>
</evidence>
<dbReference type="InterPro" id="IPR050263">
    <property type="entry name" value="Bact_Fimbrial_Adh_Pro"/>
</dbReference>
<evidence type="ECO:0000313" key="7">
    <source>
        <dbReference type="EMBL" id="AHG22746.1"/>
    </source>
</evidence>
<dbReference type="InterPro" id="IPR036937">
    <property type="entry name" value="Adhesion_dom_fimbrial_sf"/>
</dbReference>
<dbReference type="HOGENOM" id="CLU_088965_0_3_6"/>
<dbReference type="Gene3D" id="2.60.40.1090">
    <property type="entry name" value="Fimbrial-type adhesion domain"/>
    <property type="match status" value="1"/>
</dbReference>
<feature type="signal peptide" evidence="5">
    <location>
        <begin position="1"/>
        <end position="22"/>
    </location>
</feature>
<dbReference type="PANTHER" id="PTHR33420:SF3">
    <property type="entry name" value="FIMBRIAL SUBUNIT ELFA"/>
    <property type="match status" value="1"/>
</dbReference>